<dbReference type="CDD" id="cd04182">
    <property type="entry name" value="GT_2_like_f"/>
    <property type="match status" value="1"/>
</dbReference>
<dbReference type="AlphaFoldDB" id="A0A133XJQ3"/>
<evidence type="ECO:0000256" key="1">
    <source>
        <dbReference type="ARBA" id="ARBA00022842"/>
    </source>
</evidence>
<dbReference type="RefSeq" id="WP_066882975.1">
    <property type="nucleotide sequence ID" value="NZ_LODL01000019.1"/>
</dbReference>
<dbReference type="InterPro" id="IPR025877">
    <property type="entry name" value="MobA-like_NTP_Trfase"/>
</dbReference>
<dbReference type="Proteomes" id="UP000070186">
    <property type="component" value="Unassembled WGS sequence"/>
</dbReference>
<dbReference type="PANTHER" id="PTHR43777">
    <property type="entry name" value="MOLYBDENUM COFACTOR CYTIDYLYLTRANSFERASE"/>
    <property type="match status" value="1"/>
</dbReference>
<dbReference type="InterPro" id="IPR029044">
    <property type="entry name" value="Nucleotide-diphossugar_trans"/>
</dbReference>
<dbReference type="STRING" id="281362.AT959_10840"/>
<dbReference type="SUPFAM" id="SSF53448">
    <property type="entry name" value="Nucleotide-diphospho-sugar transferases"/>
    <property type="match status" value="1"/>
</dbReference>
<evidence type="ECO:0000313" key="3">
    <source>
        <dbReference type="EMBL" id="KXB31172.1"/>
    </source>
</evidence>
<proteinExistence type="predicted"/>
<organism evidence="3 4">
    <name type="scientific">Dechloromonas denitrificans</name>
    <dbReference type="NCBI Taxonomy" id="281362"/>
    <lineage>
        <taxon>Bacteria</taxon>
        <taxon>Pseudomonadati</taxon>
        <taxon>Pseudomonadota</taxon>
        <taxon>Betaproteobacteria</taxon>
        <taxon>Rhodocyclales</taxon>
        <taxon>Azonexaceae</taxon>
        <taxon>Dechloromonas</taxon>
    </lineage>
</organism>
<dbReference type="EMBL" id="LODL01000019">
    <property type="protein sequence ID" value="KXB31172.1"/>
    <property type="molecule type" value="Genomic_DNA"/>
</dbReference>
<accession>A0A133XJQ3</accession>
<gene>
    <name evidence="3" type="ORF">AT959_10840</name>
</gene>
<feature type="domain" description="MobA-like NTP transferase" evidence="2">
    <location>
        <begin position="9"/>
        <end position="164"/>
    </location>
</feature>
<reference evidence="3 4" key="1">
    <citation type="submission" date="2015-12" db="EMBL/GenBank/DDBJ databases">
        <title>Nitrous oxide reduction kinetics distinguish bacteria harboring typical versus atypical NosZ.</title>
        <authorList>
            <person name="Yoon S."/>
            <person name="Nissen S."/>
            <person name="Park D."/>
            <person name="Sanford R.A."/>
            <person name="Loeffler F.E."/>
        </authorList>
    </citation>
    <scope>NUCLEOTIDE SEQUENCE [LARGE SCALE GENOMIC DNA]</scope>
    <source>
        <strain evidence="3 4">ATCC BAA-841</strain>
    </source>
</reference>
<keyword evidence="4" id="KW-1185">Reference proteome</keyword>
<sequence>MTAAGKIVGVLLAAGLGRRFGSDKRLQPLADGTPLALAAARSLRAGCDEVLVVLRPGDAALAALLIAADCRVIYCAEAEQGMGHSLAAGVRASPAAAGWLIALADMPAIAPASHVAVAEALRRGASIAVPTFAGQRGHPVGFAARWRAELAAVQGDHGARQLLQGAPSEIEFVTLDDPGILADIDTPADLAAMPAVDWEKMAKITPRPA</sequence>
<keyword evidence="1" id="KW-0460">Magnesium</keyword>
<evidence type="ECO:0000313" key="4">
    <source>
        <dbReference type="Proteomes" id="UP000070186"/>
    </source>
</evidence>
<comment type="caution">
    <text evidence="3">The sequence shown here is derived from an EMBL/GenBank/DDBJ whole genome shotgun (WGS) entry which is preliminary data.</text>
</comment>
<dbReference type="GO" id="GO:0016779">
    <property type="term" value="F:nucleotidyltransferase activity"/>
    <property type="evidence" value="ECO:0007669"/>
    <property type="project" value="UniProtKB-ARBA"/>
</dbReference>
<name>A0A133XJQ3_9RHOO</name>
<dbReference type="Pfam" id="PF12804">
    <property type="entry name" value="NTP_transf_3"/>
    <property type="match status" value="1"/>
</dbReference>
<evidence type="ECO:0000259" key="2">
    <source>
        <dbReference type="Pfam" id="PF12804"/>
    </source>
</evidence>
<dbReference type="PANTHER" id="PTHR43777:SF1">
    <property type="entry name" value="MOLYBDENUM COFACTOR CYTIDYLYLTRANSFERASE"/>
    <property type="match status" value="1"/>
</dbReference>
<protein>
    <submittedName>
        <fullName evidence="3">Molybdopterin-guanine dinucleotide biosynthesis protein MobA</fullName>
    </submittedName>
</protein>
<dbReference type="Gene3D" id="3.90.550.10">
    <property type="entry name" value="Spore Coat Polysaccharide Biosynthesis Protein SpsA, Chain A"/>
    <property type="match status" value="1"/>
</dbReference>